<evidence type="ECO:0000313" key="1">
    <source>
        <dbReference type="EMBL" id="QHS96805.1"/>
    </source>
</evidence>
<proteinExistence type="predicted"/>
<reference evidence="1" key="1">
    <citation type="journal article" date="2020" name="Nature">
        <title>Giant virus diversity and host interactions through global metagenomics.</title>
        <authorList>
            <person name="Schulz F."/>
            <person name="Roux S."/>
            <person name="Paez-Espino D."/>
            <person name="Jungbluth S."/>
            <person name="Walsh D.A."/>
            <person name="Denef V.J."/>
            <person name="McMahon K.D."/>
            <person name="Konstantinidis K.T."/>
            <person name="Eloe-Fadrosh E.A."/>
            <person name="Kyrpides N.C."/>
            <person name="Woyke T."/>
        </authorList>
    </citation>
    <scope>NUCLEOTIDE SEQUENCE</scope>
    <source>
        <strain evidence="1">GVMAG-M-3300020166-5</strain>
    </source>
</reference>
<name>A0A6C0BWI7_9ZZZZ</name>
<sequence>MDIVYNLTKPDNCNIMELVSSLSTDAASAGKKFEDASIKLTKYTNENGNYHILKYIKSALTEDNTDSLGLFRSIILKGSKMVGFSPPKSVSMDVFSGKNAVPLKGRHNCVAEDFIEGTMINVFFDESIGDWEVCTKSNIGARCIFFRDENQGIENTFRYMFLDAAASLDLDFDNLPKEYSYSFVMQHPNNRIVTPFTEKKIFLVGCYKINNEELTVTEVSRNIQNNLFDCTGVLFPMQWHFNNYSDLREKWAGANTDYTTMGVIVKNNLTGERSKIRNPQYETVRRLRGNQPKLQYHFLELRKAGNVFKYLEFFNQSAEQFDIFRDQIDKFTKQLHTNYIMCYVKKSKPLIEYPAQYRTHMFCLHRIYVESLRGENKNITKARVIGYVDNLPPAKLMFSINFTKRHGGKNE</sequence>
<protein>
    <submittedName>
        <fullName evidence="1">Uncharacterized protein</fullName>
    </submittedName>
</protein>
<dbReference type="AlphaFoldDB" id="A0A6C0BWI7"/>
<organism evidence="1">
    <name type="scientific">viral metagenome</name>
    <dbReference type="NCBI Taxonomy" id="1070528"/>
    <lineage>
        <taxon>unclassified sequences</taxon>
        <taxon>metagenomes</taxon>
        <taxon>organismal metagenomes</taxon>
    </lineage>
</organism>
<dbReference type="EMBL" id="MN739279">
    <property type="protein sequence ID" value="QHS96805.1"/>
    <property type="molecule type" value="Genomic_DNA"/>
</dbReference>
<accession>A0A6C0BWI7</accession>